<feature type="coiled-coil region" evidence="1">
    <location>
        <begin position="122"/>
        <end position="160"/>
    </location>
</feature>
<dbReference type="CDD" id="cd19958">
    <property type="entry name" value="pyocin_knob"/>
    <property type="match status" value="1"/>
</dbReference>
<comment type="caution">
    <text evidence="3">The sequence shown here is derived from an EMBL/GenBank/DDBJ whole genome shotgun (WGS) entry which is preliminary data.</text>
</comment>
<gene>
    <name evidence="3" type="ORF">H5S41_04815</name>
</gene>
<dbReference type="Proteomes" id="UP000547628">
    <property type="component" value="Unassembled WGS sequence"/>
</dbReference>
<organism evidence="3 4">
    <name type="scientific">Limosilactobacillus albertensis</name>
    <dbReference type="NCBI Taxonomy" id="2759752"/>
    <lineage>
        <taxon>Bacteria</taxon>
        <taxon>Bacillati</taxon>
        <taxon>Bacillota</taxon>
        <taxon>Bacilli</taxon>
        <taxon>Lactobacillales</taxon>
        <taxon>Lactobacillaceae</taxon>
        <taxon>Limosilactobacillus</taxon>
    </lineage>
</organism>
<name>A0A839GYM7_9LACO</name>
<protein>
    <recommendedName>
        <fullName evidence="5">Gp58-like domain-containing protein</fullName>
    </recommendedName>
</protein>
<evidence type="ECO:0008006" key="5">
    <source>
        <dbReference type="Google" id="ProtNLM"/>
    </source>
</evidence>
<accession>A0A839GYM7</accession>
<evidence type="ECO:0000256" key="1">
    <source>
        <dbReference type="SAM" id="Coils"/>
    </source>
</evidence>
<dbReference type="Gene3D" id="2.60.120.260">
    <property type="entry name" value="Galactose-binding domain-like"/>
    <property type="match status" value="1"/>
</dbReference>
<dbReference type="EMBL" id="JACIVD010000061">
    <property type="protein sequence ID" value="MBB1123283.1"/>
    <property type="molecule type" value="Genomic_DNA"/>
</dbReference>
<evidence type="ECO:0000313" key="4">
    <source>
        <dbReference type="Proteomes" id="UP000547628"/>
    </source>
</evidence>
<evidence type="ECO:0000313" key="3">
    <source>
        <dbReference type="EMBL" id="MBB1123283.1"/>
    </source>
</evidence>
<proteinExistence type="predicted"/>
<feature type="compositionally biased region" description="Low complexity" evidence="2">
    <location>
        <begin position="13"/>
        <end position="24"/>
    </location>
</feature>
<sequence>MAENSQLSDEMKSNSTDTSSSDVVSMSIGNHENAIVPHKISNHDKLVQTMVMVDGEWINVNDTNDQANMKYDMHKVNKKVVEAQKGIVEAKNSAESAVKYADSAVSASKVNSDAIVAQSSAISEAKAAADDAASKAQAVKENATSEAAAIRNQVVNVANNVSSVKADIASAASDVSNLKVSVQANSAAIVKTNDAVKVQSKNSSDAINELKIANGQVESIAKDAQNNATVAKQTADAATTVAQDAKSNAVVAKQTATSATIEATNATSTATKAELSMNGLTTRVDGIEGDTKKLSGRVVSTETILQQTKDQLLQKADKSVINQAQNLINQLSAEQKVMAGQIEQKASSSEYQTLKDKVNGLNGGGRNLLKGTRDFNSKYWYQSGYNTALADNPADQSTKEIHSWQDWHSFKNNQVIQLDPNKNYMVSADIAIYSGNGSGLEITAYGVLDGTGLALTDDVDLTGFPKQSNNEGFRRVYLPLKKKGRKLETFRIEGHGNWNAGSGSVFIAKISLYEGNNKQAWEDSTDDFIENIQKNSTAIDENSKAIKLKADSTEVNNLKGMVNSHSASINLFSNQLKSMVTESKVNDIINGKGFATQSYTQSIVNQKAGQLSETITQLDTTFKTGMENSVQLVRKSDFEDGSKGNWTVHAVVSATNPAPPAELGQSGMKVLQTNTRDGYENGIWYSVKPGEKFDVDYWCAPSPVFHTTFGLVFVDKDKANWNWQGIGSDQSGQWKHYTGTITAPANAAFAKPWYQMEKPVNNTENSSWIAKPSIRRQNASTVSAIQDVQASIDGLQSVVKNKVDQSQYTQLAGVVQTKVSQSDFNRLNNQVNVQTLDSANINDMKMTGHYFVRNLTGNPIGGWVYVDVTGNANNRIRQDVYQDSGTKHAFRRWFGNYWTGWSTGVEESEITQLRDAVNLRVKSGELLSQINLEAGRQLFQAKKIYFDADSFVLGPQAKAFIPSAYITNLSADKINTGTLHSISINNGNGKFTVDSNGNVVANSIHVNNGSIYQGQILGADLYSISNLASNSLNSVNDATQNWVKLKNGTIELHGANGNHYSSIMPVDMSTAWNNGSAEEHHGLGILDSEEVIIGQAALYSDNNHRITHNTNLSMINRTNLTISSSVIQATLAPDWGDGKGALFSIQKDNKIGAYFGSGDHGNELNITTAGDGNRIHFIANNFDINSEVNIQNHGLTVRDLHVTNWLGVDGSKNSVVKTSQGTVAINAYETAEYYFGDIGEGQTNSNGIAYIGIEKLFNELINTNIPYQVFLATYGEGKLWVEKRECDRFMVKSDQPNVKFGWEIKAKRKGYEHTRLQNVDSKLNHMKATS</sequence>
<reference evidence="3 4" key="1">
    <citation type="submission" date="2020-07" db="EMBL/GenBank/DDBJ databases">
        <title>Description of Limosilactobacillus balticus sp. nov., Limosilactobacillus agrestis sp. nov., Limosilactobacillus albertensis sp. nov., Limosilactobacillus rudii sp. nov., Limosilactobacillus fastidiosus sp. nov., five novel Limosilactobacillus species isolated from the vertebrate gastrointestinal tract, and proposal of 6 subspecies of Limosilactobacillus reuteri adapted to the gastrointestinal tract of specific vertebrate hosts.</title>
        <authorList>
            <person name="Li F."/>
            <person name="Cheng C."/>
            <person name="Zheng J."/>
            <person name="Quevedo R.M."/>
            <person name="Li J."/>
            <person name="Roos S."/>
            <person name="Gaenzle M.G."/>
            <person name="Walter J."/>
        </authorList>
    </citation>
    <scope>NUCLEOTIDE SEQUENCE [LARGE SCALE GENOMIC DNA]</scope>
    <source>
        <strain evidence="3 4">Lr3000</strain>
    </source>
</reference>
<dbReference type="RefSeq" id="WP_182602535.1">
    <property type="nucleotide sequence ID" value="NZ_JACIVD010000061.1"/>
</dbReference>
<feature type="region of interest" description="Disordered" evidence="2">
    <location>
        <begin position="1"/>
        <end position="24"/>
    </location>
</feature>
<evidence type="ECO:0000256" key="2">
    <source>
        <dbReference type="SAM" id="MobiDB-lite"/>
    </source>
</evidence>
<keyword evidence="1" id="KW-0175">Coiled coil</keyword>